<feature type="domain" description="UvrD-like helicase C-terminal" evidence="18">
    <location>
        <begin position="390"/>
        <end position="644"/>
    </location>
</feature>
<sequence>MTTPNKEQKKLIENTEGIYLVDAGPGTGKTYTLTHRYINLLKQQVEPDEILLITFTRNAADQLKQKIYRQTDIKKKKVRDAPINTFHGQCKKILDRHGFNAPQHIGIKDHITNNTKTIESSVYEATHFHRYFNQFKQKHPEYKKYYAINQKETNILNLIKSLAVKGIIPQKNGWYRDSEKHLNGDIEQYLNKTKKLNQTDGKKQSTLRKRLSRYKHQCHPQNAPNPKQIRGPKGTKQIDPQILKTAFKEDRNELKKYIHDIYHEYLQYTLSKNYLNYSFHLLYTYILLIENHQLQQKIGYNYVMIDEFQDTNEIQLKLALLLSNNGNICVVGDWKQSIYSFQYADVQNILQFKKRLNKTKKTLNQNKKRIKYPTNQINKINLTENYRSGQKIIDFAETALTLKATRNEKIDKNKIKNKITKLNSNTDHKSTINAFHSHNEKQAILTKIQKITNNPNYTIKNKETERQLNYKDIAVLTRTRQFGLELQKQARQHNIPASFEGGVNLFTTNPAIILLAWLRILNHKHSKKGWAVILENTGYNLPETKHILKTRKYPENHIKFYKELKKIKTLPGTTKRIYDKYNIDNAFSTKTTEILNTIYSNSYLNHGEIIQFIEENIKEGETYEVDTTHRQNTITIQTIHGAKGLEYPVVFVSNINQHNFPSTNKNQSTIQYHNLTGIRQKKKYKKQKHPFIYDNWKTYLVNKSIDKGHNEERRLMYVAMTRAKKHLYLTAETKQKSQFYKNLNTNKKQTKPDIKPNPKPKTQKTQFKTQPTKQKTPIKLPITTIIEKTKSKGQGTKHGIELHKYAEKYIKNIKVKPKNQDQKNVKKYIDQLTGTKIPEQKCTHPINIKNQKIILKGKIDLIHKTNNKIEIIDYKTEKSKKTKKPYQTQLSLYYHTLKQIYPNKKITPKIYYTQTNQEHKIKPQTKTTLKNKITKTLKKQKTK</sequence>
<evidence type="ECO:0000256" key="10">
    <source>
        <dbReference type="ARBA" id="ARBA00023204"/>
    </source>
</evidence>
<evidence type="ECO:0000256" key="7">
    <source>
        <dbReference type="ARBA" id="ARBA00022839"/>
    </source>
</evidence>
<evidence type="ECO:0000256" key="9">
    <source>
        <dbReference type="ARBA" id="ARBA00023125"/>
    </source>
</evidence>
<accession>A0A1Y3GAI5</accession>
<evidence type="ECO:0000256" key="3">
    <source>
        <dbReference type="ARBA" id="ARBA00022741"/>
    </source>
</evidence>
<dbReference type="Proteomes" id="UP000195137">
    <property type="component" value="Unassembled WGS sequence"/>
</dbReference>
<reference evidence="19 20" key="1">
    <citation type="submission" date="2016-12" db="EMBL/GenBank/DDBJ databases">
        <title>Discovery of methanogenic haloarchaea.</title>
        <authorList>
            <person name="Sorokin D.Y."/>
            <person name="Makarova K.S."/>
            <person name="Abbas B."/>
            <person name="Ferrer M."/>
            <person name="Golyshin P.N."/>
        </authorList>
    </citation>
    <scope>NUCLEOTIDE SEQUENCE [LARGE SCALE GENOMIC DNA]</scope>
    <source>
        <strain evidence="19">AMET1</strain>
    </source>
</reference>
<evidence type="ECO:0000256" key="1">
    <source>
        <dbReference type="ARBA" id="ARBA00009922"/>
    </source>
</evidence>
<keyword evidence="4" id="KW-0227">DNA damage</keyword>
<dbReference type="InterPro" id="IPR038726">
    <property type="entry name" value="PDDEXK_AddAB-type"/>
</dbReference>
<dbReference type="InterPro" id="IPR000212">
    <property type="entry name" value="DNA_helicase_UvrD/REP"/>
</dbReference>
<dbReference type="Gene3D" id="3.90.320.10">
    <property type="match status" value="1"/>
</dbReference>
<dbReference type="Gene3D" id="3.40.50.300">
    <property type="entry name" value="P-loop containing nucleotide triphosphate hydrolases"/>
    <property type="match status" value="4"/>
</dbReference>
<evidence type="ECO:0000313" key="20">
    <source>
        <dbReference type="Proteomes" id="UP000195137"/>
    </source>
</evidence>
<dbReference type="GO" id="GO:0043138">
    <property type="term" value="F:3'-5' DNA helicase activity"/>
    <property type="evidence" value="ECO:0007669"/>
    <property type="project" value="UniProtKB-EC"/>
</dbReference>
<evidence type="ECO:0000256" key="6">
    <source>
        <dbReference type="ARBA" id="ARBA00022806"/>
    </source>
</evidence>
<dbReference type="InterPro" id="IPR027417">
    <property type="entry name" value="P-loop_NTPase"/>
</dbReference>
<dbReference type="GO" id="GO:0000725">
    <property type="term" value="P:recombinational repair"/>
    <property type="evidence" value="ECO:0007669"/>
    <property type="project" value="TreeGrafter"/>
</dbReference>
<dbReference type="GO" id="GO:0003677">
    <property type="term" value="F:DNA binding"/>
    <property type="evidence" value="ECO:0007669"/>
    <property type="project" value="UniProtKB-KW"/>
</dbReference>
<evidence type="ECO:0000256" key="15">
    <source>
        <dbReference type="PROSITE-ProRule" id="PRU00560"/>
    </source>
</evidence>
<evidence type="ECO:0000256" key="14">
    <source>
        <dbReference type="ARBA" id="ARBA00048988"/>
    </source>
</evidence>
<comment type="catalytic activity">
    <reaction evidence="12">
        <text>Couples ATP hydrolysis with the unwinding of duplex DNA by translocating in the 3'-5' direction.</text>
        <dbReference type="EC" id="5.6.2.4"/>
    </reaction>
</comment>
<dbReference type="GO" id="GO:0005524">
    <property type="term" value="F:ATP binding"/>
    <property type="evidence" value="ECO:0007669"/>
    <property type="project" value="UniProtKB-UniRule"/>
</dbReference>
<dbReference type="PROSITE" id="PS51198">
    <property type="entry name" value="UVRD_HELICASE_ATP_BIND"/>
    <property type="match status" value="1"/>
</dbReference>
<evidence type="ECO:0000256" key="2">
    <source>
        <dbReference type="ARBA" id="ARBA00022722"/>
    </source>
</evidence>
<evidence type="ECO:0000256" key="13">
    <source>
        <dbReference type="ARBA" id="ARBA00034808"/>
    </source>
</evidence>
<dbReference type="InterPro" id="IPR014016">
    <property type="entry name" value="UvrD-like_ATP-bd"/>
</dbReference>
<feature type="domain" description="UvrD-like helicase ATP-binding" evidence="17">
    <location>
        <begin position="2"/>
        <end position="389"/>
    </location>
</feature>
<dbReference type="EC" id="5.6.2.4" evidence="13"/>
<dbReference type="Gene3D" id="1.10.10.160">
    <property type="match status" value="1"/>
</dbReference>
<dbReference type="InterPro" id="IPR011335">
    <property type="entry name" value="Restrct_endonuc-II-like"/>
</dbReference>
<organism evidence="19 20">
    <name type="scientific">Methanonatronarchaeum thermophilum</name>
    <dbReference type="NCBI Taxonomy" id="1927129"/>
    <lineage>
        <taxon>Archaea</taxon>
        <taxon>Methanobacteriati</taxon>
        <taxon>Methanobacteriota</taxon>
        <taxon>Methanonatronarchaeia</taxon>
        <taxon>Methanonatronarchaeales</taxon>
        <taxon>Methanonatronarchaeaceae</taxon>
        <taxon>Methanonatronarchaeum</taxon>
    </lineage>
</organism>
<dbReference type="Pfam" id="PF00580">
    <property type="entry name" value="UvrD-helicase"/>
    <property type="match status" value="1"/>
</dbReference>
<comment type="similarity">
    <text evidence="1">Belongs to the helicase family. UvrD subfamily.</text>
</comment>
<dbReference type="GO" id="GO:0004527">
    <property type="term" value="F:exonuclease activity"/>
    <property type="evidence" value="ECO:0007669"/>
    <property type="project" value="UniProtKB-KW"/>
</dbReference>
<dbReference type="GO" id="GO:0005829">
    <property type="term" value="C:cytosol"/>
    <property type="evidence" value="ECO:0007669"/>
    <property type="project" value="TreeGrafter"/>
</dbReference>
<keyword evidence="5 15" id="KW-0378">Hydrolase</keyword>
<evidence type="ECO:0000313" key="19">
    <source>
        <dbReference type="EMBL" id="OUJ18429.1"/>
    </source>
</evidence>
<keyword evidence="9" id="KW-0238">DNA-binding</keyword>
<keyword evidence="3 15" id="KW-0547">Nucleotide-binding</keyword>
<dbReference type="SUPFAM" id="SSF52540">
    <property type="entry name" value="P-loop containing nucleoside triphosphate hydrolases"/>
    <property type="match status" value="1"/>
</dbReference>
<evidence type="ECO:0000256" key="12">
    <source>
        <dbReference type="ARBA" id="ARBA00034617"/>
    </source>
</evidence>
<gene>
    <name evidence="19" type="ORF">AMET1_1345</name>
</gene>
<evidence type="ECO:0000256" key="4">
    <source>
        <dbReference type="ARBA" id="ARBA00022763"/>
    </source>
</evidence>
<dbReference type="InterPro" id="IPR013986">
    <property type="entry name" value="DExx_box_DNA_helicase_dom_sf"/>
</dbReference>
<keyword evidence="10" id="KW-0234">DNA repair</keyword>
<comment type="caution">
    <text evidence="19">The sequence shown here is derived from an EMBL/GenBank/DDBJ whole genome shotgun (WGS) entry which is preliminary data.</text>
</comment>
<dbReference type="EMBL" id="MRZU01000004">
    <property type="protein sequence ID" value="OUJ18429.1"/>
    <property type="molecule type" value="Genomic_DNA"/>
</dbReference>
<dbReference type="CDD" id="cd17932">
    <property type="entry name" value="DEXQc_UvrD"/>
    <property type="match status" value="1"/>
</dbReference>
<feature type="compositionally biased region" description="Low complexity" evidence="16">
    <location>
        <begin position="763"/>
        <end position="774"/>
    </location>
</feature>
<name>A0A1Y3GAI5_9EURY</name>
<keyword evidence="8 15" id="KW-0067">ATP-binding</keyword>
<dbReference type="InterPro" id="IPR014017">
    <property type="entry name" value="DNA_helicase_UvrD-like_C"/>
</dbReference>
<keyword evidence="11" id="KW-0413">Isomerase</keyword>
<protein>
    <recommendedName>
        <fullName evidence="13">DNA 3'-5' helicase</fullName>
        <ecNumber evidence="13">5.6.2.4</ecNumber>
    </recommendedName>
</protein>
<evidence type="ECO:0000256" key="8">
    <source>
        <dbReference type="ARBA" id="ARBA00022840"/>
    </source>
</evidence>
<comment type="catalytic activity">
    <reaction evidence="14">
        <text>ATP + H2O = ADP + phosphate + H(+)</text>
        <dbReference type="Rhea" id="RHEA:13065"/>
        <dbReference type="ChEBI" id="CHEBI:15377"/>
        <dbReference type="ChEBI" id="CHEBI:15378"/>
        <dbReference type="ChEBI" id="CHEBI:30616"/>
        <dbReference type="ChEBI" id="CHEBI:43474"/>
        <dbReference type="ChEBI" id="CHEBI:456216"/>
        <dbReference type="EC" id="5.6.2.4"/>
    </reaction>
</comment>
<dbReference type="AlphaFoldDB" id="A0A1Y3GAI5"/>
<keyword evidence="7" id="KW-0269">Exonuclease</keyword>
<evidence type="ECO:0000256" key="11">
    <source>
        <dbReference type="ARBA" id="ARBA00023235"/>
    </source>
</evidence>
<evidence type="ECO:0000256" key="5">
    <source>
        <dbReference type="ARBA" id="ARBA00022801"/>
    </source>
</evidence>
<evidence type="ECO:0000256" key="16">
    <source>
        <dbReference type="SAM" id="MobiDB-lite"/>
    </source>
</evidence>
<dbReference type="Pfam" id="PF13361">
    <property type="entry name" value="UvrD_C"/>
    <property type="match status" value="2"/>
</dbReference>
<feature type="binding site" evidence="15">
    <location>
        <begin position="23"/>
        <end position="30"/>
    </location>
    <ligand>
        <name>ATP</name>
        <dbReference type="ChEBI" id="CHEBI:30616"/>
    </ligand>
</feature>
<dbReference type="RefSeq" id="WP_086637703.1">
    <property type="nucleotide sequence ID" value="NZ_MRZU01000004.1"/>
</dbReference>
<keyword evidence="6 15" id="KW-0347">Helicase</keyword>
<dbReference type="PANTHER" id="PTHR11070">
    <property type="entry name" value="UVRD / RECB / PCRA DNA HELICASE FAMILY MEMBER"/>
    <property type="match status" value="1"/>
</dbReference>
<evidence type="ECO:0000259" key="18">
    <source>
        <dbReference type="PROSITE" id="PS51217"/>
    </source>
</evidence>
<dbReference type="Pfam" id="PF12705">
    <property type="entry name" value="PDDEXK_1"/>
    <property type="match status" value="1"/>
</dbReference>
<dbReference type="InterPro" id="IPR011604">
    <property type="entry name" value="PDDEXK-like_dom_sf"/>
</dbReference>
<dbReference type="OrthoDB" id="203178at2157"/>
<proteinExistence type="inferred from homology"/>
<keyword evidence="2" id="KW-0540">Nuclease</keyword>
<keyword evidence="20" id="KW-1185">Reference proteome</keyword>
<dbReference type="SUPFAM" id="SSF52980">
    <property type="entry name" value="Restriction endonuclease-like"/>
    <property type="match status" value="1"/>
</dbReference>
<dbReference type="PANTHER" id="PTHR11070:SF67">
    <property type="entry name" value="DNA 3'-5' HELICASE"/>
    <property type="match status" value="1"/>
</dbReference>
<evidence type="ECO:0000259" key="17">
    <source>
        <dbReference type="PROSITE" id="PS51198"/>
    </source>
</evidence>
<dbReference type="PROSITE" id="PS51217">
    <property type="entry name" value="UVRD_HELICASE_CTER"/>
    <property type="match status" value="1"/>
</dbReference>
<feature type="region of interest" description="Disordered" evidence="16">
    <location>
        <begin position="744"/>
        <end position="774"/>
    </location>
</feature>